<dbReference type="EMBL" id="LAZR01007440">
    <property type="protein sequence ID" value="KKM85258.1"/>
    <property type="molecule type" value="Genomic_DNA"/>
</dbReference>
<accession>A0A0F9KU70</accession>
<reference evidence="1" key="1">
    <citation type="journal article" date="2015" name="Nature">
        <title>Complex archaea that bridge the gap between prokaryotes and eukaryotes.</title>
        <authorList>
            <person name="Spang A."/>
            <person name="Saw J.H."/>
            <person name="Jorgensen S.L."/>
            <person name="Zaremba-Niedzwiedzka K."/>
            <person name="Martijn J."/>
            <person name="Lind A.E."/>
            <person name="van Eijk R."/>
            <person name="Schleper C."/>
            <person name="Guy L."/>
            <person name="Ettema T.J."/>
        </authorList>
    </citation>
    <scope>NUCLEOTIDE SEQUENCE</scope>
</reference>
<gene>
    <name evidence="1" type="ORF">LCGC14_1290910</name>
</gene>
<evidence type="ECO:0000313" key="1">
    <source>
        <dbReference type="EMBL" id="KKM85258.1"/>
    </source>
</evidence>
<proteinExistence type="predicted"/>
<sequence>MGATYPAGITTNYGEQLSLTTALASLGMPGIETKQALLYCDGDFRLHINPAILEIYFYDNSQTGVAKWVNLKQPGRDLTDRTTTGSGTVLDTLTVDDRLLICFSDLVAGFRVVMTASVNAEASRVMVCEYPVVAAWTGLTETDGTIVATAKSLGQTGSVTFTAVTDWASNHFGSALHIYGTHLAIDDVDTGLDTAEELDATETDITMDADPSSAIVAGDYIIIDTEVMYVNSSSATNTLLIVTRGVLGSTAATHSTNADTFIYRFDCPSSTRGFWLKTNWTGGDLGADVEIQDLWALNKNTNRMFLHAGVEYPISFDRRVTGAIEALHATATATLDVNWIRTVV</sequence>
<organism evidence="1">
    <name type="scientific">marine sediment metagenome</name>
    <dbReference type="NCBI Taxonomy" id="412755"/>
    <lineage>
        <taxon>unclassified sequences</taxon>
        <taxon>metagenomes</taxon>
        <taxon>ecological metagenomes</taxon>
    </lineage>
</organism>
<comment type="caution">
    <text evidence="1">The sequence shown here is derived from an EMBL/GenBank/DDBJ whole genome shotgun (WGS) entry which is preliminary data.</text>
</comment>
<protein>
    <submittedName>
        <fullName evidence="1">Uncharacterized protein</fullName>
    </submittedName>
</protein>
<dbReference type="AlphaFoldDB" id="A0A0F9KU70"/>
<name>A0A0F9KU70_9ZZZZ</name>